<evidence type="ECO:0000313" key="1">
    <source>
        <dbReference type="EMBL" id="KAJ7192404.1"/>
    </source>
</evidence>
<protein>
    <submittedName>
        <fullName evidence="1">Uncharacterized protein</fullName>
    </submittedName>
</protein>
<organism evidence="1 2">
    <name type="scientific">Mycena pura</name>
    <dbReference type="NCBI Taxonomy" id="153505"/>
    <lineage>
        <taxon>Eukaryota</taxon>
        <taxon>Fungi</taxon>
        <taxon>Dikarya</taxon>
        <taxon>Basidiomycota</taxon>
        <taxon>Agaricomycotina</taxon>
        <taxon>Agaricomycetes</taxon>
        <taxon>Agaricomycetidae</taxon>
        <taxon>Agaricales</taxon>
        <taxon>Marasmiineae</taxon>
        <taxon>Mycenaceae</taxon>
        <taxon>Mycena</taxon>
    </lineage>
</organism>
<accession>A0AAD6UTD1</accession>
<dbReference type="Proteomes" id="UP001219525">
    <property type="component" value="Unassembled WGS sequence"/>
</dbReference>
<proteinExistence type="predicted"/>
<gene>
    <name evidence="1" type="ORF">GGX14DRAFT_406355</name>
</gene>
<comment type="caution">
    <text evidence="1">The sequence shown here is derived from an EMBL/GenBank/DDBJ whole genome shotgun (WGS) entry which is preliminary data.</text>
</comment>
<dbReference type="AlphaFoldDB" id="A0AAD6UTD1"/>
<keyword evidence="2" id="KW-1185">Reference proteome</keyword>
<dbReference type="EMBL" id="JARJCW010000120">
    <property type="protein sequence ID" value="KAJ7192404.1"/>
    <property type="molecule type" value="Genomic_DNA"/>
</dbReference>
<reference evidence="1" key="1">
    <citation type="submission" date="2023-03" db="EMBL/GenBank/DDBJ databases">
        <title>Massive genome expansion in bonnet fungi (Mycena s.s.) driven by repeated elements and novel gene families across ecological guilds.</title>
        <authorList>
            <consortium name="Lawrence Berkeley National Laboratory"/>
            <person name="Harder C.B."/>
            <person name="Miyauchi S."/>
            <person name="Viragh M."/>
            <person name="Kuo A."/>
            <person name="Thoen E."/>
            <person name="Andreopoulos B."/>
            <person name="Lu D."/>
            <person name="Skrede I."/>
            <person name="Drula E."/>
            <person name="Henrissat B."/>
            <person name="Morin E."/>
            <person name="Kohler A."/>
            <person name="Barry K."/>
            <person name="LaButti K."/>
            <person name="Morin E."/>
            <person name="Salamov A."/>
            <person name="Lipzen A."/>
            <person name="Mereny Z."/>
            <person name="Hegedus B."/>
            <person name="Baldrian P."/>
            <person name="Stursova M."/>
            <person name="Weitz H."/>
            <person name="Taylor A."/>
            <person name="Grigoriev I.V."/>
            <person name="Nagy L.G."/>
            <person name="Martin F."/>
            <person name="Kauserud H."/>
        </authorList>
    </citation>
    <scope>NUCLEOTIDE SEQUENCE</scope>
    <source>
        <strain evidence="1">9144</strain>
    </source>
</reference>
<name>A0AAD6UTD1_9AGAR</name>
<evidence type="ECO:0000313" key="2">
    <source>
        <dbReference type="Proteomes" id="UP001219525"/>
    </source>
</evidence>
<sequence>MTGLTVAQDNALLGALYELRATHRSGNGWKPQAWTEAVAAVNKAQPNDLKTTAQVQARTNYRVVLSKFGSEIGSNLNRTELNTRFRFKVRRSGWRQFPERVRTPNRNDAFGAHSARVFSRFPG</sequence>